<comment type="caution">
    <text evidence="1">The sequence shown here is derived from an EMBL/GenBank/DDBJ whole genome shotgun (WGS) entry which is preliminary data.</text>
</comment>
<sequence length="91" mass="10361">MEPSDGLRTLRIVPPPISLEDRPVEELSHFELREVVNKLKQDLASRPSQPGPDIKPEDSAVEVIEDDDVAIVEHPGRKRRRGQNKEVFQLD</sequence>
<dbReference type="AlphaFoldDB" id="A0A9P4HIR4"/>
<name>A0A9P4HIR4_9PLEO</name>
<organism evidence="1 2">
    <name type="scientific">Setomelanomma holmii</name>
    <dbReference type="NCBI Taxonomy" id="210430"/>
    <lineage>
        <taxon>Eukaryota</taxon>
        <taxon>Fungi</taxon>
        <taxon>Dikarya</taxon>
        <taxon>Ascomycota</taxon>
        <taxon>Pezizomycotina</taxon>
        <taxon>Dothideomycetes</taxon>
        <taxon>Pleosporomycetidae</taxon>
        <taxon>Pleosporales</taxon>
        <taxon>Pleosporineae</taxon>
        <taxon>Phaeosphaeriaceae</taxon>
        <taxon>Setomelanomma</taxon>
    </lineage>
</organism>
<keyword evidence="2" id="KW-1185">Reference proteome</keyword>
<accession>A0A9P4HIR4</accession>
<protein>
    <submittedName>
        <fullName evidence="1">Uncharacterized protein</fullName>
    </submittedName>
</protein>
<reference evidence="1" key="1">
    <citation type="journal article" date="2020" name="Stud. Mycol.">
        <title>101 Dothideomycetes genomes: a test case for predicting lifestyles and emergence of pathogens.</title>
        <authorList>
            <person name="Haridas S."/>
            <person name="Albert R."/>
            <person name="Binder M."/>
            <person name="Bloem J."/>
            <person name="Labutti K."/>
            <person name="Salamov A."/>
            <person name="Andreopoulos B."/>
            <person name="Baker S."/>
            <person name="Barry K."/>
            <person name="Bills G."/>
            <person name="Bluhm B."/>
            <person name="Cannon C."/>
            <person name="Castanera R."/>
            <person name="Culley D."/>
            <person name="Daum C."/>
            <person name="Ezra D."/>
            <person name="Gonzalez J."/>
            <person name="Henrissat B."/>
            <person name="Kuo A."/>
            <person name="Liang C."/>
            <person name="Lipzen A."/>
            <person name="Lutzoni F."/>
            <person name="Magnuson J."/>
            <person name="Mondo S."/>
            <person name="Nolan M."/>
            <person name="Ohm R."/>
            <person name="Pangilinan J."/>
            <person name="Park H.-J."/>
            <person name="Ramirez L."/>
            <person name="Alfaro M."/>
            <person name="Sun H."/>
            <person name="Tritt A."/>
            <person name="Yoshinaga Y."/>
            <person name="Zwiers L.-H."/>
            <person name="Turgeon B."/>
            <person name="Goodwin S."/>
            <person name="Spatafora J."/>
            <person name="Crous P."/>
            <person name="Grigoriev I."/>
        </authorList>
    </citation>
    <scope>NUCLEOTIDE SEQUENCE</scope>
    <source>
        <strain evidence="1">CBS 110217</strain>
    </source>
</reference>
<dbReference type="Proteomes" id="UP000799777">
    <property type="component" value="Unassembled WGS sequence"/>
</dbReference>
<proteinExistence type="predicted"/>
<gene>
    <name evidence="1" type="ORF">EK21DRAFT_106859</name>
</gene>
<dbReference type="EMBL" id="ML978157">
    <property type="protein sequence ID" value="KAF2035318.1"/>
    <property type="molecule type" value="Genomic_DNA"/>
</dbReference>
<evidence type="ECO:0000313" key="2">
    <source>
        <dbReference type="Proteomes" id="UP000799777"/>
    </source>
</evidence>
<evidence type="ECO:0000313" key="1">
    <source>
        <dbReference type="EMBL" id="KAF2035318.1"/>
    </source>
</evidence>